<dbReference type="AlphaFoldDB" id="A0A4R8XM75"/>
<accession>A0A4R8XM75</accession>
<sequence>MTTASLTTPTSGVNSARRLRPALDLSDVPIATATDDAAESLATMFKALADPARVKIMTMLLNAEEICACDVATGIGKTAATASHHLKLLRDVGLVTCDKRGTWVYYRAVPARLTAIGDALRPTH</sequence>
<dbReference type="InterPro" id="IPR018334">
    <property type="entry name" value="ArsR_HTH"/>
</dbReference>
<dbReference type="EMBL" id="SOGN01000067">
    <property type="protein sequence ID" value="TFC76611.1"/>
    <property type="molecule type" value="Genomic_DNA"/>
</dbReference>
<dbReference type="InterPro" id="IPR001845">
    <property type="entry name" value="HTH_ArsR_DNA-bd_dom"/>
</dbReference>
<keyword evidence="3" id="KW-0804">Transcription</keyword>
<evidence type="ECO:0000256" key="3">
    <source>
        <dbReference type="ARBA" id="ARBA00023163"/>
    </source>
</evidence>
<gene>
    <name evidence="5" type="ORF">E3T23_14385</name>
</gene>
<keyword evidence="2" id="KW-0238">DNA-binding</keyword>
<evidence type="ECO:0000313" key="6">
    <source>
        <dbReference type="Proteomes" id="UP000298433"/>
    </source>
</evidence>
<dbReference type="RefSeq" id="WP_134371226.1">
    <property type="nucleotide sequence ID" value="NZ_SOGN01000067.1"/>
</dbReference>
<evidence type="ECO:0000259" key="4">
    <source>
        <dbReference type="PROSITE" id="PS50987"/>
    </source>
</evidence>
<name>A0A4R8XM75_9MICO</name>
<proteinExistence type="predicted"/>
<dbReference type="InterPro" id="IPR036390">
    <property type="entry name" value="WH_DNA-bd_sf"/>
</dbReference>
<dbReference type="PANTHER" id="PTHR33154">
    <property type="entry name" value="TRANSCRIPTIONAL REGULATOR, ARSR FAMILY"/>
    <property type="match status" value="1"/>
</dbReference>
<evidence type="ECO:0000256" key="1">
    <source>
        <dbReference type="ARBA" id="ARBA00023015"/>
    </source>
</evidence>
<dbReference type="InterPro" id="IPR051081">
    <property type="entry name" value="HTH_MetalResp_TranReg"/>
</dbReference>
<dbReference type="Gene3D" id="1.10.10.10">
    <property type="entry name" value="Winged helix-like DNA-binding domain superfamily/Winged helix DNA-binding domain"/>
    <property type="match status" value="1"/>
</dbReference>
<comment type="caution">
    <text evidence="5">The sequence shown here is derived from an EMBL/GenBank/DDBJ whole genome shotgun (WGS) entry which is preliminary data.</text>
</comment>
<reference evidence="5 6" key="1">
    <citation type="submission" date="2019-03" db="EMBL/GenBank/DDBJ databases">
        <title>Genomics of glacier-inhabiting Cryobacterium strains.</title>
        <authorList>
            <person name="Liu Q."/>
            <person name="Xin Y.-H."/>
        </authorList>
    </citation>
    <scope>NUCLEOTIDE SEQUENCE [LARGE SCALE GENOMIC DNA]</scope>
    <source>
        <strain evidence="5 6">TMT2-48-2</strain>
    </source>
</reference>
<dbReference type="PROSITE" id="PS50987">
    <property type="entry name" value="HTH_ARSR_2"/>
    <property type="match status" value="1"/>
</dbReference>
<dbReference type="InterPro" id="IPR011991">
    <property type="entry name" value="ArsR-like_HTH"/>
</dbReference>
<dbReference type="PRINTS" id="PR00778">
    <property type="entry name" value="HTHARSR"/>
</dbReference>
<dbReference type="PROSITE" id="PS00846">
    <property type="entry name" value="HTH_ARSR_1"/>
    <property type="match status" value="1"/>
</dbReference>
<dbReference type="SUPFAM" id="SSF46785">
    <property type="entry name" value="Winged helix' DNA-binding domain"/>
    <property type="match status" value="1"/>
</dbReference>
<evidence type="ECO:0000256" key="2">
    <source>
        <dbReference type="ARBA" id="ARBA00023125"/>
    </source>
</evidence>
<dbReference type="GO" id="GO:0003700">
    <property type="term" value="F:DNA-binding transcription factor activity"/>
    <property type="evidence" value="ECO:0007669"/>
    <property type="project" value="InterPro"/>
</dbReference>
<dbReference type="OrthoDB" id="9798835at2"/>
<dbReference type="PANTHER" id="PTHR33154:SF18">
    <property type="entry name" value="ARSENICAL RESISTANCE OPERON REPRESSOR"/>
    <property type="match status" value="1"/>
</dbReference>
<dbReference type="Pfam" id="PF01022">
    <property type="entry name" value="HTH_5"/>
    <property type="match status" value="1"/>
</dbReference>
<keyword evidence="1" id="KW-0805">Transcription regulation</keyword>
<feature type="domain" description="HTH arsR-type" evidence="4">
    <location>
        <begin position="33"/>
        <end position="124"/>
    </location>
</feature>
<evidence type="ECO:0000313" key="5">
    <source>
        <dbReference type="EMBL" id="TFC76611.1"/>
    </source>
</evidence>
<protein>
    <submittedName>
        <fullName evidence="5">Transcriptional regulator</fullName>
    </submittedName>
</protein>
<dbReference type="GO" id="GO:0003677">
    <property type="term" value="F:DNA binding"/>
    <property type="evidence" value="ECO:0007669"/>
    <property type="project" value="UniProtKB-KW"/>
</dbReference>
<dbReference type="InterPro" id="IPR036388">
    <property type="entry name" value="WH-like_DNA-bd_sf"/>
</dbReference>
<dbReference type="SMART" id="SM00418">
    <property type="entry name" value="HTH_ARSR"/>
    <property type="match status" value="1"/>
</dbReference>
<organism evidence="5 6">
    <name type="scientific">Cryobacterium cheniae</name>
    <dbReference type="NCBI Taxonomy" id="1259262"/>
    <lineage>
        <taxon>Bacteria</taxon>
        <taxon>Bacillati</taxon>
        <taxon>Actinomycetota</taxon>
        <taxon>Actinomycetes</taxon>
        <taxon>Micrococcales</taxon>
        <taxon>Microbacteriaceae</taxon>
        <taxon>Cryobacterium</taxon>
    </lineage>
</organism>
<dbReference type="NCBIfam" id="NF033788">
    <property type="entry name" value="HTH_metalloreg"/>
    <property type="match status" value="1"/>
</dbReference>
<dbReference type="Proteomes" id="UP000298433">
    <property type="component" value="Unassembled WGS sequence"/>
</dbReference>
<keyword evidence="6" id="KW-1185">Reference proteome</keyword>
<dbReference type="CDD" id="cd00090">
    <property type="entry name" value="HTH_ARSR"/>
    <property type="match status" value="1"/>
</dbReference>